<gene>
    <name evidence="1" type="primary">Piso0_002567</name>
    <name evidence="1" type="ORF">GNLVRS01_PISO0J14793g</name>
</gene>
<keyword evidence="2" id="KW-1185">Reference proteome</keyword>
<dbReference type="Proteomes" id="UP000005222">
    <property type="component" value="Chromosome J"/>
</dbReference>
<dbReference type="Gene3D" id="3.40.50.1240">
    <property type="entry name" value="Phosphoglycerate mutase-like"/>
    <property type="match status" value="1"/>
</dbReference>
<dbReference type="PANTHER" id="PTHR48100:SF1">
    <property type="entry name" value="HISTIDINE PHOSPHATASE FAMILY PROTEIN-RELATED"/>
    <property type="match status" value="1"/>
</dbReference>
<dbReference type="InParanoid" id="G8YCY6"/>
<reference evidence="1 2" key="1">
    <citation type="journal article" date="2012" name="G3 (Bethesda)">
        <title>Pichia sorbitophila, an interspecies yeast hybrid reveals early steps of genome resolution following polyploidization.</title>
        <authorList>
            <person name="Leh Louis V."/>
            <person name="Despons L."/>
            <person name="Friedrich A."/>
            <person name="Martin T."/>
            <person name="Durrens P."/>
            <person name="Casaregola S."/>
            <person name="Neuveglise C."/>
            <person name="Fairhead C."/>
            <person name="Marck C."/>
            <person name="Cruz J.A."/>
            <person name="Straub M.L."/>
            <person name="Kugler V."/>
            <person name="Sacerdot C."/>
            <person name="Uzunov Z."/>
            <person name="Thierry A."/>
            <person name="Weiss S."/>
            <person name="Bleykasten C."/>
            <person name="De Montigny J."/>
            <person name="Jacques N."/>
            <person name="Jung P."/>
            <person name="Lemaire M."/>
            <person name="Mallet S."/>
            <person name="Morel G."/>
            <person name="Richard G.F."/>
            <person name="Sarkar A."/>
            <person name="Savel G."/>
            <person name="Schacherer J."/>
            <person name="Seret M.L."/>
            <person name="Talla E."/>
            <person name="Samson G."/>
            <person name="Jubin C."/>
            <person name="Poulain J."/>
            <person name="Vacherie B."/>
            <person name="Barbe V."/>
            <person name="Pelletier E."/>
            <person name="Sherman D.J."/>
            <person name="Westhof E."/>
            <person name="Weissenbach J."/>
            <person name="Baret P.V."/>
            <person name="Wincker P."/>
            <person name="Gaillardin C."/>
            <person name="Dujon B."/>
            <person name="Souciet J.L."/>
        </authorList>
    </citation>
    <scope>NUCLEOTIDE SEQUENCE [LARGE SCALE GENOMIC DNA]</scope>
    <source>
        <strain evidence="2">ATCC MYA-4447 / BCRC 22081 / CBS 7064 / NBRC 10061 / NRRL Y-12695</strain>
    </source>
</reference>
<dbReference type="AlphaFoldDB" id="G8YCY6"/>
<sequence>MSNVSQLDVFSSGFNGSDIEKFRARRTAYQRRCGTYWDFEVVDGFFVQSDPRTDDQKFNYLEEHLGRARSWQEIFAALKQLNAAAKSDERYKVLILARHGEGFHNVAHEKYGDASWNEHWSKLTGDGDLVWGPDPLLTGTGEAQARANQAALRAEIAEGLALPTKWLVSPFSRAIDTCILSWSGIVRLASVSPEIKEKVRETMGVHTCDKRSSRRTLASKYCDAGFVFEPGFAEEDIYYKDDRREKVDEHAARMYEFYQDVFSCDDHLVSVTSHSESIRASLLAFGHRPFAVPTGGILPVFVKASRKVSR</sequence>
<dbReference type="GO" id="GO:0016791">
    <property type="term" value="F:phosphatase activity"/>
    <property type="evidence" value="ECO:0007669"/>
    <property type="project" value="TreeGrafter"/>
</dbReference>
<dbReference type="FunCoup" id="G8YCY6">
    <property type="interactions" value="284"/>
</dbReference>
<protein>
    <submittedName>
        <fullName evidence="1">Piso0_002567 protein</fullName>
    </submittedName>
</protein>
<dbReference type="GO" id="GO:0005737">
    <property type="term" value="C:cytoplasm"/>
    <property type="evidence" value="ECO:0007669"/>
    <property type="project" value="TreeGrafter"/>
</dbReference>
<dbReference type="CDD" id="cd07067">
    <property type="entry name" value="HP_PGM_like"/>
    <property type="match status" value="1"/>
</dbReference>
<dbReference type="InterPro" id="IPR029033">
    <property type="entry name" value="His_PPase_superfam"/>
</dbReference>
<dbReference type="OMA" id="THSGFTR"/>
<evidence type="ECO:0000313" key="2">
    <source>
        <dbReference type="Proteomes" id="UP000005222"/>
    </source>
</evidence>
<dbReference type="HOGENOM" id="CLU_039184_0_2_1"/>
<accession>G8YCY6</accession>
<dbReference type="EMBL" id="FO082050">
    <property type="protein sequence ID" value="CCE82817.1"/>
    <property type="molecule type" value="Genomic_DNA"/>
</dbReference>
<dbReference type="eggNOG" id="KOG4754">
    <property type="taxonomic scope" value="Eukaryota"/>
</dbReference>
<dbReference type="OrthoDB" id="496981at2759"/>
<dbReference type="SUPFAM" id="SSF53254">
    <property type="entry name" value="Phosphoglycerate mutase-like"/>
    <property type="match status" value="1"/>
</dbReference>
<dbReference type="InterPro" id="IPR050275">
    <property type="entry name" value="PGM_Phosphatase"/>
</dbReference>
<name>G8YCY6_PICSO</name>
<dbReference type="SMART" id="SM00855">
    <property type="entry name" value="PGAM"/>
    <property type="match status" value="1"/>
</dbReference>
<organism evidence="1 2">
    <name type="scientific">Pichia sorbitophila (strain ATCC MYA-4447 / BCRC 22081 / CBS 7064 / NBRC 10061 / NRRL Y-12695)</name>
    <name type="common">Hybrid yeast</name>
    <dbReference type="NCBI Taxonomy" id="559304"/>
    <lineage>
        <taxon>Eukaryota</taxon>
        <taxon>Fungi</taxon>
        <taxon>Dikarya</taxon>
        <taxon>Ascomycota</taxon>
        <taxon>Saccharomycotina</taxon>
        <taxon>Pichiomycetes</taxon>
        <taxon>Debaryomycetaceae</taxon>
        <taxon>Millerozyma</taxon>
    </lineage>
</organism>
<dbReference type="Pfam" id="PF00300">
    <property type="entry name" value="His_Phos_1"/>
    <property type="match status" value="1"/>
</dbReference>
<evidence type="ECO:0000313" key="1">
    <source>
        <dbReference type="EMBL" id="CCE82817.1"/>
    </source>
</evidence>
<proteinExistence type="predicted"/>
<dbReference type="PANTHER" id="PTHR48100">
    <property type="entry name" value="BROAD-SPECIFICITY PHOSPHATASE YOR283W-RELATED"/>
    <property type="match status" value="1"/>
</dbReference>
<dbReference type="InterPro" id="IPR013078">
    <property type="entry name" value="His_Pase_superF_clade-1"/>
</dbReference>